<dbReference type="PANTHER" id="PTHR43333">
    <property type="entry name" value="2-HACID_DH_C DOMAIN-CONTAINING PROTEIN"/>
    <property type="match status" value="1"/>
</dbReference>
<sequence>MMTTILAIVKQNSALEQLRADLPADVKLIMADQATASELAQVDIIYGWGEVGKKILAQPQHQVKWIQTISAGVDALPLAQLQQQHVLLSNTSGIHAESIAESVIGMLLMHVRGLQQSVAQQAQAQWHKLQHHQLTTLKGKKLLVYGTGHIGQRIAELAEAIGMKTSGVNRSGHPAAHFAATYTMDTATTALVQADVIVNVMPLTKTTENFFAADFFKQLQQQPIFVNVGRGLSVDTDALLNALQQQQLGFAALDVVAPEPLPAEHPLWRQENVLLMPHIAGIFDGYMGAANQIFVANLQEFLATGQLVQNQVELQRGY</sequence>
<organism evidence="4 5">
    <name type="scientific">Loigolactobacillus zhaoyuanensis</name>
    <dbReference type="NCBI Taxonomy" id="2486017"/>
    <lineage>
        <taxon>Bacteria</taxon>
        <taxon>Bacillati</taxon>
        <taxon>Bacillota</taxon>
        <taxon>Bacilli</taxon>
        <taxon>Lactobacillales</taxon>
        <taxon>Lactobacillaceae</taxon>
        <taxon>Loigolactobacillus</taxon>
    </lineage>
</organism>
<feature type="domain" description="D-isomer specific 2-hydroxyacid dehydrogenase NAD-binding" evidence="3">
    <location>
        <begin position="104"/>
        <end position="280"/>
    </location>
</feature>
<comment type="caution">
    <text evidence="4">The sequence shown here is derived from an EMBL/GenBank/DDBJ whole genome shotgun (WGS) entry which is preliminary data.</text>
</comment>
<accession>A0ABW8UB08</accession>
<dbReference type="InterPro" id="IPR006140">
    <property type="entry name" value="D-isomer_DH_NAD-bd"/>
</dbReference>
<dbReference type="Proteomes" id="UP001625389">
    <property type="component" value="Unassembled WGS sequence"/>
</dbReference>
<reference evidence="4 5" key="1">
    <citation type="submission" date="2024-08" db="EMBL/GenBank/DDBJ databases">
        <authorList>
            <person name="Arias E."/>
        </authorList>
    </citation>
    <scope>NUCLEOTIDE SEQUENCE [LARGE SCALE GENOMIC DNA]</scope>
    <source>
        <strain evidence="4 5">FAM 25317</strain>
    </source>
</reference>
<gene>
    <name evidence="4" type="ORF">ACEN34_04550</name>
</gene>
<dbReference type="SUPFAM" id="SSF51735">
    <property type="entry name" value="NAD(P)-binding Rossmann-fold domains"/>
    <property type="match status" value="1"/>
</dbReference>
<evidence type="ECO:0000313" key="4">
    <source>
        <dbReference type="EMBL" id="MFL2028883.1"/>
    </source>
</evidence>
<dbReference type="InterPro" id="IPR036291">
    <property type="entry name" value="NAD(P)-bd_dom_sf"/>
</dbReference>
<evidence type="ECO:0000313" key="5">
    <source>
        <dbReference type="Proteomes" id="UP001625389"/>
    </source>
</evidence>
<dbReference type="EMBL" id="JBGQPK010000012">
    <property type="protein sequence ID" value="MFL2028883.1"/>
    <property type="molecule type" value="Genomic_DNA"/>
</dbReference>
<keyword evidence="1" id="KW-0560">Oxidoreductase</keyword>
<dbReference type="PANTHER" id="PTHR43333:SF1">
    <property type="entry name" value="D-ISOMER SPECIFIC 2-HYDROXYACID DEHYDROGENASE NAD-BINDING DOMAIN-CONTAINING PROTEIN"/>
    <property type="match status" value="1"/>
</dbReference>
<name>A0ABW8UB08_9LACO</name>
<keyword evidence="2" id="KW-0520">NAD</keyword>
<evidence type="ECO:0000256" key="2">
    <source>
        <dbReference type="ARBA" id="ARBA00023027"/>
    </source>
</evidence>
<dbReference type="SUPFAM" id="SSF52283">
    <property type="entry name" value="Formate/glycerate dehydrogenase catalytic domain-like"/>
    <property type="match status" value="1"/>
</dbReference>
<dbReference type="Gene3D" id="3.40.50.720">
    <property type="entry name" value="NAD(P)-binding Rossmann-like Domain"/>
    <property type="match status" value="2"/>
</dbReference>
<evidence type="ECO:0000259" key="3">
    <source>
        <dbReference type="Pfam" id="PF02826"/>
    </source>
</evidence>
<dbReference type="Pfam" id="PF02826">
    <property type="entry name" value="2-Hacid_dh_C"/>
    <property type="match status" value="1"/>
</dbReference>
<evidence type="ECO:0000256" key="1">
    <source>
        <dbReference type="ARBA" id="ARBA00023002"/>
    </source>
</evidence>
<dbReference type="RefSeq" id="WP_225417877.1">
    <property type="nucleotide sequence ID" value="NZ_JBGQPK010000012.1"/>
</dbReference>
<protein>
    <submittedName>
        <fullName evidence="4">NAD(P)-dependent oxidoreductase</fullName>
    </submittedName>
</protein>
<proteinExistence type="predicted"/>
<keyword evidence="5" id="KW-1185">Reference proteome</keyword>